<evidence type="ECO:0000259" key="2">
    <source>
        <dbReference type="Pfam" id="PF19575"/>
    </source>
</evidence>
<evidence type="ECO:0000313" key="3">
    <source>
        <dbReference type="EMBL" id="MFC5007079.1"/>
    </source>
</evidence>
<dbReference type="InterPro" id="IPR045745">
    <property type="entry name" value="HTH_58_Actinobacteria-type"/>
</dbReference>
<feature type="region of interest" description="Disordered" evidence="1">
    <location>
        <begin position="1"/>
        <end position="124"/>
    </location>
</feature>
<protein>
    <submittedName>
        <fullName evidence="3">Helix-turn-helix domain-containing protein</fullName>
    </submittedName>
</protein>
<keyword evidence="4" id="KW-1185">Reference proteome</keyword>
<reference evidence="4" key="1">
    <citation type="journal article" date="2019" name="Int. J. Syst. Evol. Microbiol.">
        <title>The Global Catalogue of Microorganisms (GCM) 10K type strain sequencing project: providing services to taxonomists for standard genome sequencing and annotation.</title>
        <authorList>
            <consortium name="The Broad Institute Genomics Platform"/>
            <consortium name="The Broad Institute Genome Sequencing Center for Infectious Disease"/>
            <person name="Wu L."/>
            <person name="Ma J."/>
        </authorList>
    </citation>
    <scope>NUCLEOTIDE SEQUENCE [LARGE SCALE GENOMIC DNA]</scope>
    <source>
        <strain evidence="4">CGMCC 4.7152</strain>
    </source>
</reference>
<evidence type="ECO:0000313" key="4">
    <source>
        <dbReference type="Proteomes" id="UP001595912"/>
    </source>
</evidence>
<dbReference type="EMBL" id="JBHSIU010000111">
    <property type="protein sequence ID" value="MFC5007079.1"/>
    <property type="molecule type" value="Genomic_DNA"/>
</dbReference>
<evidence type="ECO:0000256" key="1">
    <source>
        <dbReference type="SAM" id="MobiDB-lite"/>
    </source>
</evidence>
<sequence length="208" mass="21856">MSAARGAPNEAVQRGSGTPVPAPRVGLRLSAPAAEPKRSARARPQRQPRPSDGGRWTFTAEGSRHPRGAATACASQRLRPPHPAPIPRSPLDALPPVARRNGPLRDPMSQQHQHSPGRGRWSAPAVRDDMIRRYVEDLQSIRQVAAAIGCSYGTVHLDLTSAGVTMRPHGGARRRAAGPAVHPPDSSTASAAVAAHAAPPSSRAGNRS</sequence>
<gene>
    <name evidence="3" type="ORF">ACFPIJ_55900</name>
</gene>
<feature type="compositionally biased region" description="Low complexity" evidence="1">
    <location>
        <begin position="177"/>
        <end position="208"/>
    </location>
</feature>
<dbReference type="RefSeq" id="WP_380127729.1">
    <property type="nucleotide sequence ID" value="NZ_JBHSIU010000111.1"/>
</dbReference>
<dbReference type="Pfam" id="PF19575">
    <property type="entry name" value="HTH_58"/>
    <property type="match status" value="1"/>
</dbReference>
<proteinExistence type="predicted"/>
<name>A0ABV9WG59_9ACTN</name>
<organism evidence="3 4">
    <name type="scientific">Dactylosporangium cerinum</name>
    <dbReference type="NCBI Taxonomy" id="1434730"/>
    <lineage>
        <taxon>Bacteria</taxon>
        <taxon>Bacillati</taxon>
        <taxon>Actinomycetota</taxon>
        <taxon>Actinomycetes</taxon>
        <taxon>Micromonosporales</taxon>
        <taxon>Micromonosporaceae</taxon>
        <taxon>Dactylosporangium</taxon>
    </lineage>
</organism>
<dbReference type="Proteomes" id="UP001595912">
    <property type="component" value="Unassembled WGS sequence"/>
</dbReference>
<comment type="caution">
    <text evidence="3">The sequence shown here is derived from an EMBL/GenBank/DDBJ whole genome shotgun (WGS) entry which is preliminary data.</text>
</comment>
<feature type="domain" description="Helix-turn-helix" evidence="2">
    <location>
        <begin position="127"/>
        <end position="174"/>
    </location>
</feature>
<feature type="region of interest" description="Disordered" evidence="1">
    <location>
        <begin position="167"/>
        <end position="208"/>
    </location>
</feature>
<accession>A0ABV9WG59</accession>